<dbReference type="Pfam" id="PF21982">
    <property type="entry name" value="RecX_HTH1"/>
    <property type="match status" value="1"/>
</dbReference>
<dbReference type="Gene3D" id="1.10.10.10">
    <property type="entry name" value="Winged helix-like DNA-binding domain superfamily/Winged helix DNA-binding domain"/>
    <property type="match status" value="2"/>
</dbReference>
<comment type="subcellular location">
    <subcellularLocation>
        <location evidence="1">Cytoplasm</location>
    </subcellularLocation>
</comment>
<dbReference type="AlphaFoldDB" id="A0A381QS25"/>
<sequence length="266" mass="30215">MKGGGGNRCLASTVQSYSTAAEASPYITISSKDSGMSSEPEPLITRIQPLRPRGLKVLIHTDCDEPFEVTLEALERNRLGVGDSLTKDRRHHLLNDDADMRVREAALNLLSYRMRTRSELKRRLRQKDFRPVRIDLCLDQLEAKGFLNDEAAAAAFIRDRLRHRPRGKARLSSELRSKGLDADITHRVINDIFEDEGTDDLSLARQVAEGWLRRQNRDVVKALADTTHSQSREKAHRRLYGYLTRRGFRGDALRAAIEETIEAARN</sequence>
<evidence type="ECO:0000259" key="5">
    <source>
        <dbReference type="Pfam" id="PF02631"/>
    </source>
</evidence>
<proteinExistence type="inferred from homology"/>
<feature type="domain" description="RecX first three-helical" evidence="6">
    <location>
        <begin position="103"/>
        <end position="141"/>
    </location>
</feature>
<dbReference type="InterPro" id="IPR036388">
    <property type="entry name" value="WH-like_DNA-bd_sf"/>
</dbReference>
<dbReference type="InterPro" id="IPR003783">
    <property type="entry name" value="Regulatory_RecX"/>
</dbReference>
<comment type="similarity">
    <text evidence="2">Belongs to the RecX family.</text>
</comment>
<dbReference type="InterPro" id="IPR053924">
    <property type="entry name" value="RecX_HTH_2nd"/>
</dbReference>
<gene>
    <name evidence="7" type="ORF">METZ01_LOCUS35019</name>
</gene>
<reference evidence="7" key="1">
    <citation type="submission" date="2018-05" db="EMBL/GenBank/DDBJ databases">
        <authorList>
            <person name="Lanie J.A."/>
            <person name="Ng W.-L."/>
            <person name="Kazmierczak K.M."/>
            <person name="Andrzejewski T.M."/>
            <person name="Davidsen T.M."/>
            <person name="Wayne K.J."/>
            <person name="Tettelin H."/>
            <person name="Glass J.I."/>
            <person name="Rusch D."/>
            <person name="Podicherti R."/>
            <person name="Tsui H.-C.T."/>
            <person name="Winkler M.E."/>
        </authorList>
    </citation>
    <scope>NUCLEOTIDE SEQUENCE</scope>
</reference>
<evidence type="ECO:0000256" key="4">
    <source>
        <dbReference type="ARBA" id="ARBA00022490"/>
    </source>
</evidence>
<accession>A0A381QS25</accession>
<dbReference type="PANTHER" id="PTHR33602">
    <property type="entry name" value="REGULATORY PROTEIN RECX FAMILY PROTEIN"/>
    <property type="match status" value="1"/>
</dbReference>
<dbReference type="Pfam" id="PF02631">
    <property type="entry name" value="RecX_HTH2"/>
    <property type="match status" value="1"/>
</dbReference>
<evidence type="ECO:0000313" key="7">
    <source>
        <dbReference type="EMBL" id="SUZ82165.1"/>
    </source>
</evidence>
<dbReference type="PANTHER" id="PTHR33602:SF1">
    <property type="entry name" value="REGULATORY PROTEIN RECX FAMILY PROTEIN"/>
    <property type="match status" value="1"/>
</dbReference>
<evidence type="ECO:0000256" key="1">
    <source>
        <dbReference type="ARBA" id="ARBA00004496"/>
    </source>
</evidence>
<dbReference type="InterPro" id="IPR053926">
    <property type="entry name" value="RecX_HTH_1st"/>
</dbReference>
<dbReference type="GO" id="GO:0006282">
    <property type="term" value="P:regulation of DNA repair"/>
    <property type="evidence" value="ECO:0007669"/>
    <property type="project" value="InterPro"/>
</dbReference>
<feature type="domain" description="RecX second three-helical" evidence="5">
    <location>
        <begin position="148"/>
        <end position="184"/>
    </location>
</feature>
<keyword evidence="4" id="KW-0963">Cytoplasm</keyword>
<evidence type="ECO:0000259" key="6">
    <source>
        <dbReference type="Pfam" id="PF21982"/>
    </source>
</evidence>
<evidence type="ECO:0000256" key="3">
    <source>
        <dbReference type="ARBA" id="ARBA00018111"/>
    </source>
</evidence>
<evidence type="ECO:0000256" key="2">
    <source>
        <dbReference type="ARBA" id="ARBA00009695"/>
    </source>
</evidence>
<organism evidence="7">
    <name type="scientific">marine metagenome</name>
    <dbReference type="NCBI Taxonomy" id="408172"/>
    <lineage>
        <taxon>unclassified sequences</taxon>
        <taxon>metagenomes</taxon>
        <taxon>ecological metagenomes</taxon>
    </lineage>
</organism>
<name>A0A381QS25_9ZZZZ</name>
<dbReference type="GO" id="GO:0005737">
    <property type="term" value="C:cytoplasm"/>
    <property type="evidence" value="ECO:0007669"/>
    <property type="project" value="UniProtKB-SubCell"/>
</dbReference>
<dbReference type="HAMAP" id="MF_01114">
    <property type="entry name" value="RecX"/>
    <property type="match status" value="1"/>
</dbReference>
<dbReference type="EMBL" id="UINC01001494">
    <property type="protein sequence ID" value="SUZ82165.1"/>
    <property type="molecule type" value="Genomic_DNA"/>
</dbReference>
<protein>
    <recommendedName>
        <fullName evidence="3">Regulatory protein RecX</fullName>
    </recommendedName>
</protein>